<keyword evidence="2" id="KW-0677">Repeat</keyword>
<sequence>MRTCKSYMVHMGCVAKCRPGPNPVSKRLHVATATARITFIHCRKSCQRQFKGFSVLPKDTSAFRLGDAGMEPPDLRVDGRPTPPPEPQCGFYDGSIKKKIESFRRWSSASIKRPPKQKAKTLSLSSPVGNPEDLWLQEGDRRKLRPIVDSVFGQEVSPVERTSAPLTAAMLEDLGGAGEVDTEDEDEGGNEREFNEPLCALVKNCNVLHHIVGPACIFLRQGFAQSQLDRDLRPEEMEELREAFREFDKDKDGFISCKDLGECMRTMGYMPTEMELIELSQQICGGKVDFEDFVELMGPKMLAETADMIGVKELRDAFREFDSDGDGQISLGELREAMKKLMGEQLNHREIDEILRDVDLNGDGQVDFEEFVRMMSR</sequence>
<keyword evidence="1" id="KW-0479">Metal-binding</keyword>
<name>A0A8D3AY97_SCOMX</name>
<dbReference type="FunFam" id="1.10.238.10:FF:000037">
    <property type="entry name" value="calcium-binding protein 1 isoform X2"/>
    <property type="match status" value="1"/>
</dbReference>
<dbReference type="InterPro" id="IPR002048">
    <property type="entry name" value="EF_hand_dom"/>
</dbReference>
<reference evidence="6" key="1">
    <citation type="submission" date="2023-05" db="EMBL/GenBank/DDBJ databases">
        <title>High-quality long-read genome of Scophthalmus maximus.</title>
        <authorList>
            <person name="Lien S."/>
            <person name="Martinez P."/>
        </authorList>
    </citation>
    <scope>NUCLEOTIDE SEQUENCE [LARGE SCALE GENOMIC DNA]</scope>
</reference>
<dbReference type="PROSITE" id="PS50222">
    <property type="entry name" value="EF_HAND_2"/>
    <property type="match status" value="3"/>
</dbReference>
<dbReference type="InterPro" id="IPR018247">
    <property type="entry name" value="EF_Hand_1_Ca_BS"/>
</dbReference>
<dbReference type="GO" id="GO:0005246">
    <property type="term" value="F:calcium channel regulator activity"/>
    <property type="evidence" value="ECO:0007669"/>
    <property type="project" value="TreeGrafter"/>
</dbReference>
<dbReference type="Gene3D" id="1.10.238.10">
    <property type="entry name" value="EF-hand"/>
    <property type="match status" value="2"/>
</dbReference>
<feature type="domain" description="EF-hand" evidence="5">
    <location>
        <begin position="235"/>
        <end position="270"/>
    </location>
</feature>
<proteinExistence type="predicted"/>
<keyword evidence="3" id="KW-0106">Calcium</keyword>
<reference evidence="6" key="2">
    <citation type="submission" date="2025-08" db="UniProtKB">
        <authorList>
            <consortium name="Ensembl"/>
        </authorList>
    </citation>
    <scope>IDENTIFICATION</scope>
</reference>
<dbReference type="PROSITE" id="PS00018">
    <property type="entry name" value="EF_HAND_1"/>
    <property type="match status" value="3"/>
</dbReference>
<evidence type="ECO:0000259" key="5">
    <source>
        <dbReference type="PROSITE" id="PS50222"/>
    </source>
</evidence>
<feature type="region of interest" description="Disordered" evidence="4">
    <location>
        <begin position="64"/>
        <end position="87"/>
    </location>
</feature>
<evidence type="ECO:0000256" key="2">
    <source>
        <dbReference type="ARBA" id="ARBA00022737"/>
    </source>
</evidence>
<evidence type="ECO:0000256" key="4">
    <source>
        <dbReference type="SAM" id="MobiDB-lite"/>
    </source>
</evidence>
<gene>
    <name evidence="6" type="primary">cabp2a</name>
</gene>
<organism evidence="6 7">
    <name type="scientific">Scophthalmus maximus</name>
    <name type="common">Turbot</name>
    <name type="synonym">Psetta maxima</name>
    <dbReference type="NCBI Taxonomy" id="52904"/>
    <lineage>
        <taxon>Eukaryota</taxon>
        <taxon>Metazoa</taxon>
        <taxon>Chordata</taxon>
        <taxon>Craniata</taxon>
        <taxon>Vertebrata</taxon>
        <taxon>Euteleostomi</taxon>
        <taxon>Actinopterygii</taxon>
        <taxon>Neopterygii</taxon>
        <taxon>Teleostei</taxon>
        <taxon>Neoteleostei</taxon>
        <taxon>Acanthomorphata</taxon>
        <taxon>Carangaria</taxon>
        <taxon>Pleuronectiformes</taxon>
        <taxon>Pleuronectoidei</taxon>
        <taxon>Scophthalmidae</taxon>
        <taxon>Scophthalmus</taxon>
    </lineage>
</organism>
<accession>A0A8D3AY97</accession>
<dbReference type="Ensembl" id="ENSSMAT00000025800.2">
    <property type="protein sequence ID" value="ENSSMAP00000025490.2"/>
    <property type="gene ID" value="ENSSMAG00000015601.2"/>
</dbReference>
<dbReference type="SUPFAM" id="SSF47473">
    <property type="entry name" value="EF-hand"/>
    <property type="match status" value="1"/>
</dbReference>
<evidence type="ECO:0000256" key="1">
    <source>
        <dbReference type="ARBA" id="ARBA00022723"/>
    </source>
</evidence>
<dbReference type="SMART" id="SM00054">
    <property type="entry name" value="EFh"/>
    <property type="match status" value="3"/>
</dbReference>
<dbReference type="AlphaFoldDB" id="A0A8D3AY97"/>
<evidence type="ECO:0000256" key="3">
    <source>
        <dbReference type="ARBA" id="ARBA00022837"/>
    </source>
</evidence>
<dbReference type="GO" id="GO:0005737">
    <property type="term" value="C:cytoplasm"/>
    <property type="evidence" value="ECO:0007669"/>
    <property type="project" value="TreeGrafter"/>
</dbReference>
<feature type="domain" description="EF-hand" evidence="5">
    <location>
        <begin position="346"/>
        <end position="377"/>
    </location>
</feature>
<dbReference type="InterPro" id="IPR043582">
    <property type="entry name" value="CaBP1/2/4/5"/>
</dbReference>
<dbReference type="Pfam" id="PF13499">
    <property type="entry name" value="EF-hand_7"/>
    <property type="match status" value="1"/>
</dbReference>
<dbReference type="FunFam" id="1.10.238.10:FF:000069">
    <property type="entry name" value="calcium-binding protein 1 isoform X1"/>
    <property type="match status" value="1"/>
</dbReference>
<protein>
    <recommendedName>
        <fullName evidence="5">EF-hand domain-containing protein</fullName>
    </recommendedName>
</protein>
<dbReference type="PANTHER" id="PTHR45917:SF4">
    <property type="entry name" value="CALCIUM-BINDING PROTEIN 4"/>
    <property type="match status" value="1"/>
</dbReference>
<dbReference type="GeneTree" id="ENSGT00940000164685"/>
<dbReference type="Proteomes" id="UP000694558">
    <property type="component" value="Chromosome 8"/>
</dbReference>
<feature type="domain" description="EF-hand" evidence="5">
    <location>
        <begin position="309"/>
        <end position="344"/>
    </location>
</feature>
<evidence type="ECO:0000313" key="6">
    <source>
        <dbReference type="Ensembl" id="ENSSMAP00000025490.2"/>
    </source>
</evidence>
<dbReference type="GO" id="GO:0005509">
    <property type="term" value="F:calcium ion binding"/>
    <property type="evidence" value="ECO:0007669"/>
    <property type="project" value="InterPro"/>
</dbReference>
<dbReference type="InterPro" id="IPR011992">
    <property type="entry name" value="EF-hand-dom_pair"/>
</dbReference>
<dbReference type="PANTHER" id="PTHR45917">
    <property type="entry name" value="CALCIUM-BINDING PROTEIN 1-RELATED"/>
    <property type="match status" value="1"/>
</dbReference>
<evidence type="ECO:0000313" key="7">
    <source>
        <dbReference type="Proteomes" id="UP000694558"/>
    </source>
</evidence>
<dbReference type="Pfam" id="PF00036">
    <property type="entry name" value="EF-hand_1"/>
    <property type="match status" value="1"/>
</dbReference>
<dbReference type="CDD" id="cd00051">
    <property type="entry name" value="EFh"/>
    <property type="match status" value="1"/>
</dbReference>